<dbReference type="InterPro" id="IPR039246">
    <property type="entry name" value="Flagellar_FlgA"/>
</dbReference>
<comment type="similarity">
    <text evidence="1">Belongs to the FlgA family.</text>
</comment>
<dbReference type="EMBL" id="BSNJ01000005">
    <property type="protein sequence ID" value="GLQ21436.1"/>
    <property type="molecule type" value="Genomic_DNA"/>
</dbReference>
<keyword evidence="1" id="KW-1005">Bacterial flagellum biogenesis</keyword>
<keyword evidence="4" id="KW-1185">Reference proteome</keyword>
<sequence length="140" mass="14891">MTRLIAITALLLALCLSPLAASATSAGDQVTTTRALQRGAVLRPADVTGPYAQDDYVGWELTRSVRAGAVLTPRHVREPLLVKRNETVTLIFRQGPLTMETTGRALDEGGDGARIAVMNSSSRKRITGRIVGPGLVEVTP</sequence>
<keyword evidence="1" id="KW-0574">Periplasm</keyword>
<evidence type="ECO:0000259" key="2">
    <source>
        <dbReference type="Pfam" id="PF13144"/>
    </source>
</evidence>
<dbReference type="RefSeq" id="WP_284372984.1">
    <property type="nucleotide sequence ID" value="NZ_BSNJ01000005.1"/>
</dbReference>
<gene>
    <name evidence="3" type="ORF">GCM10007854_23910</name>
</gene>
<dbReference type="CDD" id="cd11614">
    <property type="entry name" value="SAF_CpaB_FlgA_like"/>
    <property type="match status" value="1"/>
</dbReference>
<dbReference type="PANTHER" id="PTHR36307">
    <property type="entry name" value="FLAGELLA BASAL BODY P-RING FORMATION PROTEIN FLGA"/>
    <property type="match status" value="1"/>
</dbReference>
<comment type="caution">
    <text evidence="3">The sequence shown here is derived from an EMBL/GenBank/DDBJ whole genome shotgun (WGS) entry which is preliminary data.</text>
</comment>
<proteinExistence type="inferred from homology"/>
<dbReference type="Proteomes" id="UP001161390">
    <property type="component" value="Unassembled WGS sequence"/>
</dbReference>
<dbReference type="NCBIfam" id="TIGR03170">
    <property type="entry name" value="flgA_cterm"/>
    <property type="match status" value="1"/>
</dbReference>
<accession>A0ABQ5V1T6</accession>
<dbReference type="Pfam" id="PF13144">
    <property type="entry name" value="ChapFlgA"/>
    <property type="match status" value="1"/>
</dbReference>
<reference evidence="3" key="1">
    <citation type="journal article" date="2014" name="Int. J. Syst. Evol. Microbiol.">
        <title>Complete genome of a new Firmicutes species belonging to the dominant human colonic microbiota ('Ruminococcus bicirculans') reveals two chromosomes and a selective capacity to utilize plant glucans.</title>
        <authorList>
            <consortium name="NISC Comparative Sequencing Program"/>
            <person name="Wegmann U."/>
            <person name="Louis P."/>
            <person name="Goesmann A."/>
            <person name="Henrissat B."/>
            <person name="Duncan S.H."/>
            <person name="Flint H.J."/>
        </authorList>
    </citation>
    <scope>NUCLEOTIDE SEQUENCE</scope>
    <source>
        <strain evidence="3">NBRC 108216</strain>
    </source>
</reference>
<keyword evidence="1" id="KW-0732">Signal</keyword>
<comment type="subcellular location">
    <subcellularLocation>
        <location evidence="1">Periplasm</location>
    </subcellularLocation>
</comment>
<evidence type="ECO:0000256" key="1">
    <source>
        <dbReference type="RuleBase" id="RU362063"/>
    </source>
</evidence>
<dbReference type="PANTHER" id="PTHR36307:SF1">
    <property type="entry name" value="FLAGELLA BASAL BODY P-RING FORMATION PROTEIN FLGA"/>
    <property type="match status" value="1"/>
</dbReference>
<evidence type="ECO:0000313" key="4">
    <source>
        <dbReference type="Proteomes" id="UP001161390"/>
    </source>
</evidence>
<protein>
    <recommendedName>
        <fullName evidence="1">Flagella basal body P-ring formation protein FlgA</fullName>
    </recommendedName>
</protein>
<evidence type="ECO:0000313" key="3">
    <source>
        <dbReference type="EMBL" id="GLQ21436.1"/>
    </source>
</evidence>
<organism evidence="3 4">
    <name type="scientific">Algimonas porphyrae</name>
    <dbReference type="NCBI Taxonomy" id="1128113"/>
    <lineage>
        <taxon>Bacteria</taxon>
        <taxon>Pseudomonadati</taxon>
        <taxon>Pseudomonadota</taxon>
        <taxon>Alphaproteobacteria</taxon>
        <taxon>Maricaulales</taxon>
        <taxon>Robiginitomaculaceae</taxon>
        <taxon>Algimonas</taxon>
    </lineage>
</organism>
<feature type="domain" description="Flagella basal body P-ring formation protein FlgA SAF" evidence="2">
    <location>
        <begin position="30"/>
        <end position="138"/>
    </location>
</feature>
<feature type="signal peptide" evidence="1">
    <location>
        <begin position="1"/>
        <end position="23"/>
    </location>
</feature>
<dbReference type="InterPro" id="IPR017585">
    <property type="entry name" value="SAF_FlgA"/>
</dbReference>
<dbReference type="Gene3D" id="2.30.30.760">
    <property type="match status" value="1"/>
</dbReference>
<name>A0ABQ5V1T6_9PROT</name>
<comment type="function">
    <text evidence="1">Involved in the assembly process of the P-ring formation. It may associate with FlgF on the rod constituting a structure essential for the P-ring assembly or may act as a modulator protein for the P-ring assembly.</text>
</comment>
<feature type="chain" id="PRO_5044998776" description="Flagella basal body P-ring formation protein FlgA" evidence="1">
    <location>
        <begin position="24"/>
        <end position="140"/>
    </location>
</feature>
<reference evidence="3" key="2">
    <citation type="submission" date="2023-01" db="EMBL/GenBank/DDBJ databases">
        <title>Draft genome sequence of Algimonas porphyrae strain NBRC 108216.</title>
        <authorList>
            <person name="Sun Q."/>
            <person name="Mori K."/>
        </authorList>
    </citation>
    <scope>NUCLEOTIDE SEQUENCE</scope>
    <source>
        <strain evidence="3">NBRC 108216</strain>
    </source>
</reference>